<dbReference type="InterPro" id="IPR007593">
    <property type="entry name" value="CD225/Dispanin_fam"/>
</dbReference>
<dbReference type="PANTHER" id="PTHR14948">
    <property type="entry name" value="NG5"/>
    <property type="match status" value="1"/>
</dbReference>
<gene>
    <name evidence="8" type="primary">LOC113059663</name>
</gene>
<reference evidence="8" key="1">
    <citation type="submission" date="2025-08" db="UniProtKB">
        <authorList>
            <consortium name="RefSeq"/>
        </authorList>
    </citation>
    <scope>IDENTIFICATION</scope>
    <source>
        <strain evidence="8">Wakin</strain>
        <tissue evidence="8">Muscle</tissue>
    </source>
</reference>
<keyword evidence="4 6" id="KW-1133">Transmembrane helix</keyword>
<dbReference type="GeneID" id="113059663"/>
<evidence type="ECO:0000256" key="2">
    <source>
        <dbReference type="ARBA" id="ARBA00006843"/>
    </source>
</evidence>
<keyword evidence="7" id="KW-1185">Reference proteome</keyword>
<dbReference type="AlphaFoldDB" id="A0A6P6LKA0"/>
<dbReference type="InterPro" id="IPR051423">
    <property type="entry name" value="CD225/Dispanin"/>
</dbReference>
<dbReference type="KEGG" id="caua:113059663"/>
<sequence>MEQDLSLLMVVRMEALVQLHPQVLNQHNEPVVIVQPSANMRHDPPADPVPDYMCYSTFTMLCCCLFLGIAALHFSRATRTANAVGQRRKAARNSQTALILNHVNVLVGIIVIGAYLLNTFYLSA</sequence>
<feature type="transmembrane region" description="Helical" evidence="6">
    <location>
        <begin position="55"/>
        <end position="75"/>
    </location>
</feature>
<evidence type="ECO:0000256" key="5">
    <source>
        <dbReference type="ARBA" id="ARBA00023136"/>
    </source>
</evidence>
<protein>
    <submittedName>
        <fullName evidence="8">Synapse differentiation-inducing gene protein 1-like</fullName>
    </submittedName>
</protein>
<evidence type="ECO:0000256" key="6">
    <source>
        <dbReference type="SAM" id="Phobius"/>
    </source>
</evidence>
<dbReference type="Proteomes" id="UP000515129">
    <property type="component" value="Chromosome 41"/>
</dbReference>
<feature type="transmembrane region" description="Helical" evidence="6">
    <location>
        <begin position="96"/>
        <end position="117"/>
    </location>
</feature>
<evidence type="ECO:0000313" key="7">
    <source>
        <dbReference type="Proteomes" id="UP000515129"/>
    </source>
</evidence>
<accession>A0A6P6LKA0</accession>
<dbReference type="GO" id="GO:0016020">
    <property type="term" value="C:membrane"/>
    <property type="evidence" value="ECO:0007669"/>
    <property type="project" value="UniProtKB-SubCell"/>
</dbReference>
<dbReference type="PANTHER" id="PTHR14948:SF46">
    <property type="entry name" value="DISPANIN SUBFAMILY A MEMBER 2B-LIKE-RELATED"/>
    <property type="match status" value="1"/>
</dbReference>
<name>A0A6P6LKA0_CARAU</name>
<evidence type="ECO:0000256" key="4">
    <source>
        <dbReference type="ARBA" id="ARBA00022989"/>
    </source>
</evidence>
<evidence type="ECO:0000256" key="3">
    <source>
        <dbReference type="ARBA" id="ARBA00022692"/>
    </source>
</evidence>
<comment type="similarity">
    <text evidence="2">Belongs to the CD225/Dispanin family.</text>
</comment>
<comment type="subcellular location">
    <subcellularLocation>
        <location evidence="1">Membrane</location>
    </subcellularLocation>
</comment>
<keyword evidence="5 6" id="KW-0472">Membrane</keyword>
<organism evidence="7 8">
    <name type="scientific">Carassius auratus</name>
    <name type="common">Goldfish</name>
    <dbReference type="NCBI Taxonomy" id="7957"/>
    <lineage>
        <taxon>Eukaryota</taxon>
        <taxon>Metazoa</taxon>
        <taxon>Chordata</taxon>
        <taxon>Craniata</taxon>
        <taxon>Vertebrata</taxon>
        <taxon>Euteleostomi</taxon>
        <taxon>Actinopterygii</taxon>
        <taxon>Neopterygii</taxon>
        <taxon>Teleostei</taxon>
        <taxon>Ostariophysi</taxon>
        <taxon>Cypriniformes</taxon>
        <taxon>Cyprinidae</taxon>
        <taxon>Cyprininae</taxon>
        <taxon>Carassius</taxon>
    </lineage>
</organism>
<dbReference type="Pfam" id="PF04505">
    <property type="entry name" value="CD225"/>
    <property type="match status" value="1"/>
</dbReference>
<proteinExistence type="inferred from homology"/>
<keyword evidence="3 6" id="KW-0812">Transmembrane</keyword>
<dbReference type="OrthoDB" id="6083617at2759"/>
<evidence type="ECO:0000256" key="1">
    <source>
        <dbReference type="ARBA" id="ARBA00004370"/>
    </source>
</evidence>
<dbReference type="RefSeq" id="XP_026083992.1">
    <property type="nucleotide sequence ID" value="XM_026228207.1"/>
</dbReference>
<evidence type="ECO:0000313" key="8">
    <source>
        <dbReference type="RefSeq" id="XP_026083992.1"/>
    </source>
</evidence>